<reference evidence="3" key="1">
    <citation type="submission" date="2017-09" db="EMBL/GenBank/DDBJ databases">
        <title>Depth-based differentiation of microbial function through sediment-hosted aquifers and enrichment of novel symbionts in the deep terrestrial subsurface.</title>
        <authorList>
            <person name="Probst A.J."/>
            <person name="Ladd B."/>
            <person name="Jarett J.K."/>
            <person name="Geller-Mcgrath D.E."/>
            <person name="Sieber C.M.K."/>
            <person name="Emerson J.B."/>
            <person name="Anantharaman K."/>
            <person name="Thomas B.C."/>
            <person name="Malmstrom R."/>
            <person name="Stieglmeier M."/>
            <person name="Klingl A."/>
            <person name="Woyke T."/>
            <person name="Ryan C.M."/>
            <person name="Banfield J.F."/>
        </authorList>
    </citation>
    <scope>NUCLEOTIDE SEQUENCE [LARGE SCALE GENOMIC DNA]</scope>
</reference>
<keyword evidence="1" id="KW-0812">Transmembrane</keyword>
<protein>
    <recommendedName>
        <fullName evidence="4">Cell division protein FtsL</fullName>
    </recommendedName>
</protein>
<feature type="transmembrane region" description="Helical" evidence="1">
    <location>
        <begin position="12"/>
        <end position="31"/>
    </location>
</feature>
<sequence>MKSIFKNSLIGIFILLAAANIYLFVASMYIGDEINKYESHITALKQENTDLEHEVYEVESLQYAASLSASLHFTKQVQPVYFENMKYAFNR</sequence>
<evidence type="ECO:0000313" key="2">
    <source>
        <dbReference type="EMBL" id="PIY68566.1"/>
    </source>
</evidence>
<name>A0A2M7QBF7_9BACT</name>
<organism evidence="2 3">
    <name type="scientific">Candidatus Roizmanbacteria bacterium CG_4_10_14_0_8_um_filter_39_9</name>
    <dbReference type="NCBI Taxonomy" id="1974829"/>
    <lineage>
        <taxon>Bacteria</taxon>
        <taxon>Candidatus Roizmaniibacteriota</taxon>
    </lineage>
</organism>
<proteinExistence type="predicted"/>
<gene>
    <name evidence="2" type="ORF">COY90_05285</name>
</gene>
<accession>A0A2M7QBF7</accession>
<evidence type="ECO:0000313" key="3">
    <source>
        <dbReference type="Proteomes" id="UP000230108"/>
    </source>
</evidence>
<keyword evidence="1" id="KW-1133">Transmembrane helix</keyword>
<evidence type="ECO:0008006" key="4">
    <source>
        <dbReference type="Google" id="ProtNLM"/>
    </source>
</evidence>
<dbReference type="Proteomes" id="UP000230108">
    <property type="component" value="Unassembled WGS sequence"/>
</dbReference>
<comment type="caution">
    <text evidence="2">The sequence shown here is derived from an EMBL/GenBank/DDBJ whole genome shotgun (WGS) entry which is preliminary data.</text>
</comment>
<evidence type="ECO:0000256" key="1">
    <source>
        <dbReference type="SAM" id="Phobius"/>
    </source>
</evidence>
<dbReference type="AlphaFoldDB" id="A0A2M7QBF7"/>
<dbReference type="EMBL" id="PFLF01000112">
    <property type="protein sequence ID" value="PIY68566.1"/>
    <property type="molecule type" value="Genomic_DNA"/>
</dbReference>
<keyword evidence="1" id="KW-0472">Membrane</keyword>